<proteinExistence type="predicted"/>
<protein>
    <submittedName>
        <fullName evidence="2">Uncharacterized protein</fullName>
    </submittedName>
</protein>
<feature type="non-terminal residue" evidence="2">
    <location>
        <position position="77"/>
    </location>
</feature>
<sequence length="77" mass="8344">MPGEVIDRPNPEPLPSNVPDSVRDLAVKLDKLTLPENANASLKEFRRAACYIAADVAFAKTGQHEEQLKANTVLSTA</sequence>
<evidence type="ECO:0000313" key="2">
    <source>
        <dbReference type="EMBL" id="KAK5239082.1"/>
    </source>
</evidence>
<organism evidence="2 3">
    <name type="scientific">Cryomyces antarcticus</name>
    <dbReference type="NCBI Taxonomy" id="329879"/>
    <lineage>
        <taxon>Eukaryota</taxon>
        <taxon>Fungi</taxon>
        <taxon>Dikarya</taxon>
        <taxon>Ascomycota</taxon>
        <taxon>Pezizomycotina</taxon>
        <taxon>Dothideomycetes</taxon>
        <taxon>Dothideomycetes incertae sedis</taxon>
        <taxon>Cryomyces</taxon>
    </lineage>
</organism>
<comment type="caution">
    <text evidence="2">The sequence shown here is derived from an EMBL/GenBank/DDBJ whole genome shotgun (WGS) entry which is preliminary data.</text>
</comment>
<dbReference type="Proteomes" id="UP001357485">
    <property type="component" value="Unassembled WGS sequence"/>
</dbReference>
<keyword evidence="3" id="KW-1185">Reference proteome</keyword>
<evidence type="ECO:0000256" key="1">
    <source>
        <dbReference type="SAM" id="MobiDB-lite"/>
    </source>
</evidence>
<feature type="region of interest" description="Disordered" evidence="1">
    <location>
        <begin position="1"/>
        <end position="20"/>
    </location>
</feature>
<evidence type="ECO:0000313" key="3">
    <source>
        <dbReference type="Proteomes" id="UP001357485"/>
    </source>
</evidence>
<accession>A0ABR0LRL5</accession>
<name>A0ABR0LRL5_9PEZI</name>
<reference evidence="2 3" key="1">
    <citation type="submission" date="2023-08" db="EMBL/GenBank/DDBJ databases">
        <title>Black Yeasts Isolated from many extreme environments.</title>
        <authorList>
            <person name="Coleine C."/>
            <person name="Stajich J.E."/>
            <person name="Selbmann L."/>
        </authorList>
    </citation>
    <scope>NUCLEOTIDE SEQUENCE [LARGE SCALE GENOMIC DNA]</scope>
    <source>
        <strain evidence="2 3">CCFEE 536</strain>
    </source>
</reference>
<feature type="compositionally biased region" description="Basic and acidic residues" evidence="1">
    <location>
        <begin position="1"/>
        <end position="10"/>
    </location>
</feature>
<dbReference type="EMBL" id="JAVRRA010012513">
    <property type="protein sequence ID" value="KAK5239082.1"/>
    <property type="molecule type" value="Genomic_DNA"/>
</dbReference>
<gene>
    <name evidence="2" type="ORF">LTR16_012310</name>
</gene>